<evidence type="ECO:0000256" key="3">
    <source>
        <dbReference type="ARBA" id="ARBA00022692"/>
    </source>
</evidence>
<feature type="transmembrane region" description="Helical" evidence="7">
    <location>
        <begin position="470"/>
        <end position="496"/>
    </location>
</feature>
<dbReference type="PANTHER" id="PTHR43791:SF36">
    <property type="entry name" value="TRANSPORTER, PUTATIVE (AFU_ORTHOLOGUE AFUA_6G08340)-RELATED"/>
    <property type="match status" value="1"/>
</dbReference>
<keyword evidence="4 7" id="KW-1133">Transmembrane helix</keyword>
<feature type="transmembrane region" description="Helical" evidence="7">
    <location>
        <begin position="168"/>
        <end position="188"/>
    </location>
</feature>
<evidence type="ECO:0000256" key="4">
    <source>
        <dbReference type="ARBA" id="ARBA00022989"/>
    </source>
</evidence>
<evidence type="ECO:0000256" key="6">
    <source>
        <dbReference type="SAM" id="MobiDB-lite"/>
    </source>
</evidence>
<feature type="transmembrane region" description="Helical" evidence="7">
    <location>
        <begin position="103"/>
        <end position="126"/>
    </location>
</feature>
<keyword evidence="2" id="KW-0813">Transport</keyword>
<evidence type="ECO:0000256" key="1">
    <source>
        <dbReference type="ARBA" id="ARBA00004141"/>
    </source>
</evidence>
<reference evidence="8 9" key="1">
    <citation type="journal article" date="2017" name="Mol. Biol. Evol.">
        <title>The 4-celled Tetrabaena socialis nuclear genome reveals the essential components for genetic control of cell number at the origin of multicellularity in the volvocine lineage.</title>
        <authorList>
            <person name="Featherston J."/>
            <person name="Arakaki Y."/>
            <person name="Hanschen E.R."/>
            <person name="Ferris P.J."/>
            <person name="Michod R.E."/>
            <person name="Olson B.J.S.C."/>
            <person name="Nozaki H."/>
            <person name="Durand P.M."/>
        </authorList>
    </citation>
    <scope>NUCLEOTIDE SEQUENCE [LARGE SCALE GENOMIC DNA]</scope>
    <source>
        <strain evidence="8 9">NIES-571</strain>
    </source>
</reference>
<sequence length="604" mass="61583">MAYLPLSSRDAAEDARSGHHPGLMSAVAPAGRRAVAHRHGTVTGLQAGTDVDGEGFGADAAALGAGEGSGTAAAAGDDSDDGGSTVDGGVDMQRLFQKVGARLLPLFFTMVICCYVDRTSLAFAAIQMNADLKFPPAVYGMGSGLFFIGYSFFQIPSNLLLRHFGGPAWLAIIIAAWGATAAAFAGMTTASHFYALRLLLGLTEAGAFPGMWYCLSLFFPGDQVRRGRGGGPTRMKLAMYRLLPRSPETAAFLTPAERRALLRRIEQHARSTNPGGAGGSPKRLKAGSVGGGGGSTASGSNWVAFRLAVTNKYVWYMGAVKFVRDIASFGIIFWTPTIVNALILEMRQTPGAAASGAGAGRGLRSDMMPPGGHGPGSAGVSAVLLTALPFALAAIGGMCLAHSAQRVGERFIHVAVPYMVTGVALTTYSAAADRSPWLGFMVLSLGVVGVYCGSGPCLSMLSELAAGPGLVVALPMYNSLGTMGGFVGPALVGFMVQRAQGTAARAASLDAKSAAAVIHGGGFGVSAVLLGSALCLAGVMVLCLGAHLGKLRPGLDLIVASVRGAGGPAGAAGGQTGTKSAPQNWLDHRTGWPGYGGARYCGVP</sequence>
<dbReference type="Pfam" id="PF07690">
    <property type="entry name" value="MFS_1"/>
    <property type="match status" value="1"/>
</dbReference>
<evidence type="ECO:0000256" key="5">
    <source>
        <dbReference type="ARBA" id="ARBA00023136"/>
    </source>
</evidence>
<evidence type="ECO:0000313" key="8">
    <source>
        <dbReference type="EMBL" id="PNH10102.1"/>
    </source>
</evidence>
<keyword evidence="9" id="KW-1185">Reference proteome</keyword>
<dbReference type="Gene3D" id="1.20.1250.20">
    <property type="entry name" value="MFS general substrate transporter like domains"/>
    <property type="match status" value="2"/>
</dbReference>
<comment type="caution">
    <text evidence="8">The sequence shown here is derived from an EMBL/GenBank/DDBJ whole genome shotgun (WGS) entry which is preliminary data.</text>
</comment>
<keyword evidence="5 7" id="KW-0472">Membrane</keyword>
<dbReference type="InterPro" id="IPR011701">
    <property type="entry name" value="MFS"/>
</dbReference>
<dbReference type="SUPFAM" id="SSF103473">
    <property type="entry name" value="MFS general substrate transporter"/>
    <property type="match status" value="1"/>
</dbReference>
<dbReference type="Proteomes" id="UP000236333">
    <property type="component" value="Unassembled WGS sequence"/>
</dbReference>
<feature type="transmembrane region" description="Helical" evidence="7">
    <location>
        <begin position="378"/>
        <end position="399"/>
    </location>
</feature>
<feature type="transmembrane region" description="Helical" evidence="7">
    <location>
        <begin position="437"/>
        <end position="458"/>
    </location>
</feature>
<dbReference type="PANTHER" id="PTHR43791">
    <property type="entry name" value="PERMEASE-RELATED"/>
    <property type="match status" value="1"/>
</dbReference>
<name>A0A2J8AC51_9CHLO</name>
<keyword evidence="3 7" id="KW-0812">Transmembrane</keyword>
<feature type="transmembrane region" description="Helical" evidence="7">
    <location>
        <begin position="411"/>
        <end position="431"/>
    </location>
</feature>
<dbReference type="GO" id="GO:0022857">
    <property type="term" value="F:transmembrane transporter activity"/>
    <property type="evidence" value="ECO:0007669"/>
    <property type="project" value="InterPro"/>
</dbReference>
<proteinExistence type="predicted"/>
<feature type="transmembrane region" description="Helical" evidence="7">
    <location>
        <begin position="516"/>
        <end position="544"/>
    </location>
</feature>
<dbReference type="GO" id="GO:0016020">
    <property type="term" value="C:membrane"/>
    <property type="evidence" value="ECO:0007669"/>
    <property type="project" value="UniProtKB-SubCell"/>
</dbReference>
<dbReference type="EMBL" id="PGGS01000067">
    <property type="protein sequence ID" value="PNH10102.1"/>
    <property type="molecule type" value="Genomic_DNA"/>
</dbReference>
<feature type="transmembrane region" description="Helical" evidence="7">
    <location>
        <begin position="326"/>
        <end position="344"/>
    </location>
</feature>
<feature type="transmembrane region" description="Helical" evidence="7">
    <location>
        <begin position="138"/>
        <end position="161"/>
    </location>
</feature>
<dbReference type="FunFam" id="1.20.1250.20:FF:001093">
    <property type="entry name" value="Predicted protein"/>
    <property type="match status" value="1"/>
</dbReference>
<dbReference type="OrthoDB" id="196786at2759"/>
<dbReference type="AlphaFoldDB" id="A0A2J8AC51"/>
<evidence type="ECO:0000256" key="7">
    <source>
        <dbReference type="SAM" id="Phobius"/>
    </source>
</evidence>
<protein>
    <submittedName>
        <fullName evidence="8">Putative metabolite transport protein NicT</fullName>
    </submittedName>
</protein>
<comment type="subcellular location">
    <subcellularLocation>
        <location evidence="1">Membrane</location>
        <topology evidence="1">Multi-pass membrane protein</topology>
    </subcellularLocation>
</comment>
<evidence type="ECO:0000256" key="2">
    <source>
        <dbReference type="ARBA" id="ARBA00022448"/>
    </source>
</evidence>
<feature type="region of interest" description="Disordered" evidence="6">
    <location>
        <begin position="1"/>
        <end position="24"/>
    </location>
</feature>
<accession>A0A2J8AC51</accession>
<feature type="transmembrane region" description="Helical" evidence="7">
    <location>
        <begin position="194"/>
        <end position="219"/>
    </location>
</feature>
<evidence type="ECO:0000313" key="9">
    <source>
        <dbReference type="Proteomes" id="UP000236333"/>
    </source>
</evidence>
<feature type="region of interest" description="Disordered" evidence="6">
    <location>
        <begin position="270"/>
        <end position="296"/>
    </location>
</feature>
<gene>
    <name evidence="8" type="ORF">TSOC_003220</name>
</gene>
<organism evidence="8 9">
    <name type="scientific">Tetrabaena socialis</name>
    <dbReference type="NCBI Taxonomy" id="47790"/>
    <lineage>
        <taxon>Eukaryota</taxon>
        <taxon>Viridiplantae</taxon>
        <taxon>Chlorophyta</taxon>
        <taxon>core chlorophytes</taxon>
        <taxon>Chlorophyceae</taxon>
        <taxon>CS clade</taxon>
        <taxon>Chlamydomonadales</taxon>
        <taxon>Tetrabaenaceae</taxon>
        <taxon>Tetrabaena</taxon>
    </lineage>
</organism>
<dbReference type="InterPro" id="IPR036259">
    <property type="entry name" value="MFS_trans_sf"/>
</dbReference>